<evidence type="ECO:0000256" key="1">
    <source>
        <dbReference type="SAM" id="Phobius"/>
    </source>
</evidence>
<accession>A0ABT3GCW7</accession>
<keyword evidence="1" id="KW-1133">Transmembrane helix</keyword>
<dbReference type="PANTHER" id="PTHR31061:SF24">
    <property type="entry name" value="LD22376P"/>
    <property type="match status" value="1"/>
</dbReference>
<dbReference type="EMBL" id="JAPDDT010000001">
    <property type="protein sequence ID" value="MCW1921475.1"/>
    <property type="molecule type" value="Genomic_DNA"/>
</dbReference>
<dbReference type="RefSeq" id="WP_264485584.1">
    <property type="nucleotide sequence ID" value="NZ_JAPDDT010000001.1"/>
</dbReference>
<feature type="transmembrane region" description="Helical" evidence="1">
    <location>
        <begin position="143"/>
        <end position="163"/>
    </location>
</feature>
<evidence type="ECO:0000313" key="3">
    <source>
        <dbReference type="Proteomes" id="UP001320876"/>
    </source>
</evidence>
<dbReference type="PANTHER" id="PTHR31061">
    <property type="entry name" value="LD22376P"/>
    <property type="match status" value="1"/>
</dbReference>
<keyword evidence="1" id="KW-0472">Membrane</keyword>
<evidence type="ECO:0000313" key="2">
    <source>
        <dbReference type="EMBL" id="MCW1921475.1"/>
    </source>
</evidence>
<sequence>MVFADDGIPVNSTGKAAFHTAAGRAVLDPPAEPDQVRLAILCPPASLLPVMADQPATSPRLRSLDALRGFDMLWIVGLAELFLQLAKVTDVGWLHVWAEQLEHVKWDGLRAYDLIFPLFMFLSGVSVPYALGKKRERGDSRGALLAGVWKRVLLLVLLGIVYNGGLELKFETQRYASVLGQIGLAYGIAASLYLLTSTWKGRAIWCGGILAAIAGLQLLFPVPGHGAGVLTQEGIVNAWLDRLLLPGRLHVTGVFDPEGLLCIVSAAALTLGGVLTGDYVKSWGAPSHTAAGRLLLAGAGLLVAGWLCWKAGYPPIKSAWTTTFNLLAGGICIWLFTAFHLIIDFRPQSKWSFPLEVVGMNPLTIYLAERIIPFPVISEFFFGGIARLCGKWEEVVLVAGILLIEWLLLWFLWRKRVFLRV</sequence>
<feature type="transmembrane region" description="Helical" evidence="1">
    <location>
        <begin position="175"/>
        <end position="196"/>
    </location>
</feature>
<name>A0ABT3GCW7_9BACT</name>
<reference evidence="2 3" key="1">
    <citation type="submission" date="2022-10" db="EMBL/GenBank/DDBJ databases">
        <title>Luteolibacter arcticus strain CCTCC AB 2014275, whole genome shotgun sequencing project.</title>
        <authorList>
            <person name="Zhao G."/>
            <person name="Shen L."/>
        </authorList>
    </citation>
    <scope>NUCLEOTIDE SEQUENCE [LARGE SCALE GENOMIC DNA]</scope>
    <source>
        <strain evidence="2 3">CCTCC AB 2014275</strain>
    </source>
</reference>
<feature type="transmembrane region" description="Helical" evidence="1">
    <location>
        <begin position="114"/>
        <end position="131"/>
    </location>
</feature>
<gene>
    <name evidence="2" type="ORF">OKA05_02855</name>
</gene>
<organism evidence="2 3">
    <name type="scientific">Luteolibacter arcticus</name>
    <dbReference type="NCBI Taxonomy" id="1581411"/>
    <lineage>
        <taxon>Bacteria</taxon>
        <taxon>Pseudomonadati</taxon>
        <taxon>Verrucomicrobiota</taxon>
        <taxon>Verrucomicrobiia</taxon>
        <taxon>Verrucomicrobiales</taxon>
        <taxon>Verrucomicrobiaceae</taxon>
        <taxon>Luteolibacter</taxon>
    </lineage>
</organism>
<keyword evidence="1" id="KW-0812">Transmembrane</keyword>
<comment type="caution">
    <text evidence="2">The sequence shown here is derived from an EMBL/GenBank/DDBJ whole genome shotgun (WGS) entry which is preliminary data.</text>
</comment>
<keyword evidence="3" id="KW-1185">Reference proteome</keyword>
<feature type="transmembrane region" description="Helical" evidence="1">
    <location>
        <begin position="203"/>
        <end position="220"/>
    </location>
</feature>
<feature type="transmembrane region" description="Helical" evidence="1">
    <location>
        <begin position="321"/>
        <end position="343"/>
    </location>
</feature>
<dbReference type="Proteomes" id="UP001320876">
    <property type="component" value="Unassembled WGS sequence"/>
</dbReference>
<proteinExistence type="predicted"/>
<protein>
    <submittedName>
        <fullName evidence="2">DUF5009 domain-containing protein</fullName>
    </submittedName>
</protein>
<feature type="transmembrane region" description="Helical" evidence="1">
    <location>
        <begin position="395"/>
        <end position="413"/>
    </location>
</feature>
<feature type="transmembrane region" description="Helical" evidence="1">
    <location>
        <begin position="290"/>
        <end position="309"/>
    </location>
</feature>
<feature type="transmembrane region" description="Helical" evidence="1">
    <location>
        <begin position="72"/>
        <end position="94"/>
    </location>
</feature>